<protein>
    <recommendedName>
        <fullName evidence="4">GH16 domain-containing protein</fullName>
    </recommendedName>
</protein>
<evidence type="ECO:0008006" key="4">
    <source>
        <dbReference type="Google" id="ProtNLM"/>
    </source>
</evidence>
<evidence type="ECO:0000313" key="2">
    <source>
        <dbReference type="EMBL" id="EGD79506.1"/>
    </source>
</evidence>
<dbReference type="Proteomes" id="UP000007799">
    <property type="component" value="Unassembled WGS sequence"/>
</dbReference>
<dbReference type="InterPro" id="IPR013320">
    <property type="entry name" value="ConA-like_dom_sf"/>
</dbReference>
<name>F2UPF1_SALR5</name>
<dbReference type="eggNOG" id="ENOG502SZWT">
    <property type="taxonomic scope" value="Eukaryota"/>
</dbReference>
<feature type="signal peptide" evidence="1">
    <location>
        <begin position="1"/>
        <end position="22"/>
    </location>
</feature>
<sequence>MAAYRFLLLIVALLWLPLHAGGSSSGNSSSVMFAGYEWAVRENATPQGPGPNIFSRDNVRVDAQGRLLLSLRKVNATTQAASAAVVPETKASSQPAHNYTCAEVSLTRPLGYGTYSFEVAKDVHALGQGDPFIVLGMFLYKDDTHEIDIEVAQWGNPDPSAANGDFVVQPPTADTARYWRLSATRHAVFRFTYAASHVAFLVQDADTGAMLTQWNCTASSKIPSKHSDMLVHINLWLFRGTTLKLTQDVVTVPFSNFTFSPL</sequence>
<evidence type="ECO:0000313" key="3">
    <source>
        <dbReference type="Proteomes" id="UP000007799"/>
    </source>
</evidence>
<dbReference type="KEGG" id="sre:PTSG_10077"/>
<accession>F2UPF1</accession>
<dbReference type="Gene3D" id="2.60.120.200">
    <property type="match status" value="1"/>
</dbReference>
<dbReference type="SUPFAM" id="SSF49899">
    <property type="entry name" value="Concanavalin A-like lectins/glucanases"/>
    <property type="match status" value="1"/>
</dbReference>
<dbReference type="OMA" id="THRIVWT"/>
<evidence type="ECO:0000256" key="1">
    <source>
        <dbReference type="SAM" id="SignalP"/>
    </source>
</evidence>
<reference evidence="2" key="1">
    <citation type="submission" date="2009-08" db="EMBL/GenBank/DDBJ databases">
        <title>Annotation of Salpingoeca rosetta.</title>
        <authorList>
            <consortium name="The Broad Institute Genome Sequencing Platform"/>
            <person name="Russ C."/>
            <person name="Cuomo C."/>
            <person name="Burger G."/>
            <person name="Gray M.W."/>
            <person name="Holland P.W.H."/>
            <person name="King N."/>
            <person name="Lang F.B.F."/>
            <person name="Roger A.J."/>
            <person name="Ruiz-Trillo I."/>
            <person name="Young S.K."/>
            <person name="Zeng Q."/>
            <person name="Gargeya S."/>
            <person name="Alvarado L."/>
            <person name="Berlin A."/>
            <person name="Chapman S.B."/>
            <person name="Chen Z."/>
            <person name="Freedman E."/>
            <person name="Gellesch M."/>
            <person name="Goldberg J."/>
            <person name="Griggs A."/>
            <person name="Gujja S."/>
            <person name="Heilman E."/>
            <person name="Heiman D."/>
            <person name="Howarth C."/>
            <person name="Mehta T."/>
            <person name="Neiman D."/>
            <person name="Pearson M."/>
            <person name="Roberts A."/>
            <person name="Saif S."/>
            <person name="Shea T."/>
            <person name="Shenoy N."/>
            <person name="Sisk P."/>
            <person name="Stolte C."/>
            <person name="Sykes S."/>
            <person name="White J."/>
            <person name="Yandava C."/>
            <person name="Haas B."/>
            <person name="Nusbaum C."/>
            <person name="Birren B."/>
        </authorList>
    </citation>
    <scope>NUCLEOTIDE SEQUENCE [LARGE SCALE GENOMIC DNA]</scope>
    <source>
        <strain evidence="2">ATCC 50818</strain>
    </source>
</reference>
<keyword evidence="3" id="KW-1185">Reference proteome</keyword>
<organism evidence="3">
    <name type="scientific">Salpingoeca rosetta (strain ATCC 50818 / BSB-021)</name>
    <dbReference type="NCBI Taxonomy" id="946362"/>
    <lineage>
        <taxon>Eukaryota</taxon>
        <taxon>Choanoflagellata</taxon>
        <taxon>Craspedida</taxon>
        <taxon>Salpingoecidae</taxon>
        <taxon>Salpingoeca</taxon>
    </lineage>
</organism>
<keyword evidence="1" id="KW-0732">Signal</keyword>
<dbReference type="EMBL" id="GL832986">
    <property type="protein sequence ID" value="EGD79506.1"/>
    <property type="molecule type" value="Genomic_DNA"/>
</dbReference>
<feature type="chain" id="PRO_5003288753" description="GH16 domain-containing protein" evidence="1">
    <location>
        <begin position="23"/>
        <end position="262"/>
    </location>
</feature>
<proteinExistence type="predicted"/>
<dbReference type="OrthoDB" id="25131at2759"/>
<dbReference type="InParanoid" id="F2UPF1"/>
<dbReference type="AlphaFoldDB" id="F2UPF1"/>
<dbReference type="RefSeq" id="XP_004988987.1">
    <property type="nucleotide sequence ID" value="XM_004988930.1"/>
</dbReference>
<gene>
    <name evidence="2" type="ORF">PTSG_10077</name>
</gene>
<dbReference type="GeneID" id="16069529"/>